<reference evidence="2 3" key="1">
    <citation type="submission" date="2015-01" db="EMBL/GenBank/DDBJ databases">
        <title>Sequencing and annotation of Micromonospora carbonacea strain JXNU-1 genome.</title>
        <authorList>
            <person name="Long Z."/>
            <person name="Huang Y."/>
            <person name="Jiang Y."/>
        </authorList>
    </citation>
    <scope>NUCLEOTIDE SEQUENCE [LARGE SCALE GENOMIC DNA]</scope>
    <source>
        <strain evidence="2 3">JXNU-1</strain>
    </source>
</reference>
<name>A0A0D0WUV2_9ACTN</name>
<dbReference type="GeneID" id="301307432"/>
<evidence type="ECO:0000259" key="1">
    <source>
        <dbReference type="PROSITE" id="PS50075"/>
    </source>
</evidence>
<dbReference type="PATRIC" id="fig|47853.6.peg.5388"/>
<organism evidence="2 3">
    <name type="scientific">Micromonospora haikouensis</name>
    <dbReference type="NCBI Taxonomy" id="686309"/>
    <lineage>
        <taxon>Bacteria</taxon>
        <taxon>Bacillati</taxon>
        <taxon>Actinomycetota</taxon>
        <taxon>Actinomycetes</taxon>
        <taxon>Micromonosporales</taxon>
        <taxon>Micromonosporaceae</taxon>
        <taxon>Micromonospora</taxon>
    </lineage>
</organism>
<accession>A0A0D0WUV2</accession>
<dbReference type="SUPFAM" id="SSF47336">
    <property type="entry name" value="ACP-like"/>
    <property type="match status" value="1"/>
</dbReference>
<dbReference type="RefSeq" id="WP_043967830.1">
    <property type="nucleotide sequence ID" value="NZ_CBDREH010000018.1"/>
</dbReference>
<dbReference type="Pfam" id="PF00550">
    <property type="entry name" value="PP-binding"/>
    <property type="match status" value="1"/>
</dbReference>
<dbReference type="Proteomes" id="UP000032254">
    <property type="component" value="Unassembled WGS sequence"/>
</dbReference>
<sequence length="75" mass="8263">MTTIDDFLAIVSAELGLPVRHEQVDLPLDSVPGWDSIHLLSLLTILERETGRQIALPAVLQATNLDEIYRAVVAE</sequence>
<proteinExistence type="predicted"/>
<protein>
    <submittedName>
        <fullName evidence="2">Acyl carrier protein</fullName>
    </submittedName>
</protein>
<comment type="caution">
    <text evidence="2">The sequence shown here is derived from an EMBL/GenBank/DDBJ whole genome shotgun (WGS) entry which is preliminary data.</text>
</comment>
<gene>
    <name evidence="2" type="ORF">TK50_25705</name>
</gene>
<evidence type="ECO:0000313" key="3">
    <source>
        <dbReference type="Proteomes" id="UP000032254"/>
    </source>
</evidence>
<dbReference type="Gene3D" id="1.10.1200.10">
    <property type="entry name" value="ACP-like"/>
    <property type="match status" value="1"/>
</dbReference>
<dbReference type="AlphaFoldDB" id="A0A0D0WUV2"/>
<dbReference type="PROSITE" id="PS50075">
    <property type="entry name" value="CARRIER"/>
    <property type="match status" value="1"/>
</dbReference>
<dbReference type="InterPro" id="IPR009081">
    <property type="entry name" value="PP-bd_ACP"/>
</dbReference>
<keyword evidence="3" id="KW-1185">Reference proteome</keyword>
<evidence type="ECO:0000313" key="2">
    <source>
        <dbReference type="EMBL" id="KIR61150.1"/>
    </source>
</evidence>
<dbReference type="InterPro" id="IPR036736">
    <property type="entry name" value="ACP-like_sf"/>
</dbReference>
<feature type="domain" description="Carrier" evidence="1">
    <location>
        <begin position="1"/>
        <end position="75"/>
    </location>
</feature>
<dbReference type="OrthoDB" id="4257495at2"/>
<dbReference type="EMBL" id="JXSX01000003">
    <property type="protein sequence ID" value="KIR61150.1"/>
    <property type="molecule type" value="Genomic_DNA"/>
</dbReference>